<dbReference type="InterPro" id="IPR022644">
    <property type="entry name" value="De-COase2_N"/>
</dbReference>
<keyword evidence="3" id="KW-0663">Pyridoxal phosphate</keyword>
<dbReference type="Gene3D" id="2.40.37.10">
    <property type="entry name" value="Lyase, Ornithine Decarboxylase, Chain A, domain 1"/>
    <property type="match status" value="1"/>
</dbReference>
<gene>
    <name evidence="6" type="ORF">METZ01_LOCUS160714</name>
</gene>
<dbReference type="FunFam" id="3.20.20.10:FF:000003">
    <property type="entry name" value="Diaminopimelate decarboxylase"/>
    <property type="match status" value="1"/>
</dbReference>
<dbReference type="InterPro" id="IPR029066">
    <property type="entry name" value="PLP-binding_barrel"/>
</dbReference>
<dbReference type="EMBL" id="UINC01027870">
    <property type="protein sequence ID" value="SVB07860.1"/>
    <property type="molecule type" value="Genomic_DNA"/>
</dbReference>
<keyword evidence="2" id="KW-0210">Decarboxylase</keyword>
<keyword evidence="4" id="KW-0456">Lyase</keyword>
<dbReference type="HAMAP" id="MF_02120">
    <property type="entry name" value="LysA"/>
    <property type="match status" value="1"/>
</dbReference>
<dbReference type="CDD" id="cd06828">
    <property type="entry name" value="PLPDE_III_DapDC"/>
    <property type="match status" value="1"/>
</dbReference>
<organism evidence="6">
    <name type="scientific">marine metagenome</name>
    <dbReference type="NCBI Taxonomy" id="408172"/>
    <lineage>
        <taxon>unclassified sequences</taxon>
        <taxon>metagenomes</taxon>
        <taxon>ecological metagenomes</taxon>
    </lineage>
</organism>
<dbReference type="InterPro" id="IPR000183">
    <property type="entry name" value="Orn/DAP/Arg_de-COase"/>
</dbReference>
<evidence type="ECO:0000256" key="1">
    <source>
        <dbReference type="ARBA" id="ARBA00001933"/>
    </source>
</evidence>
<protein>
    <recommendedName>
        <fullName evidence="5">Orn/DAP/Arg decarboxylase 2 N-terminal domain-containing protein</fullName>
    </recommendedName>
</protein>
<evidence type="ECO:0000256" key="2">
    <source>
        <dbReference type="ARBA" id="ARBA00022793"/>
    </source>
</evidence>
<dbReference type="GO" id="GO:0009089">
    <property type="term" value="P:lysine biosynthetic process via diaminopimelate"/>
    <property type="evidence" value="ECO:0007669"/>
    <property type="project" value="InterPro"/>
</dbReference>
<dbReference type="InterPro" id="IPR002986">
    <property type="entry name" value="DAP_deCOOHase_LysA"/>
</dbReference>
<sequence length="404" mass="46063">MNYKKKFFHVENISTEKLSKKFKTPLYCYSYLRLKNNVNNFKNHFKKINPLICFSVKSNSNIKILKEIKNLGLGADVVSKGELLKALKAGIKAKKIVFSGVGKTYSELEYAINKNILLINTESKNELLIIEKIAKSKKKKIDIGIRLNPNTNPKTLKQISTGKEDDKFGVSENEFINLVKYSKISKFLELKCLSVHIGSQILSHKPYAKMLKVIDRVINKTGYRFKFIDLGGGIGISYEKNNKNFNFKIFNNLISNFLKKHNSRIIFEPGRSIIGNSGILISKIIYIKKNKNKNFIILDAAMNDFMRKALYGANHQIIPSIKNGRILHKKFEFVGPICESTDKFLTLNKFQLLKEQDLIIICDVGAYGMSLASNYNVRPLPAEILVKNSSAQIIRNRQKLSDLI</sequence>
<evidence type="ECO:0000259" key="5">
    <source>
        <dbReference type="Pfam" id="PF02784"/>
    </source>
</evidence>
<dbReference type="AlphaFoldDB" id="A0A382B207"/>
<dbReference type="PANTHER" id="PTHR43727:SF2">
    <property type="entry name" value="GROUP IV DECARBOXYLASE"/>
    <property type="match status" value="1"/>
</dbReference>
<evidence type="ECO:0000313" key="6">
    <source>
        <dbReference type="EMBL" id="SVB07860.1"/>
    </source>
</evidence>
<dbReference type="InterPro" id="IPR009006">
    <property type="entry name" value="Ala_racemase/Decarboxylase_C"/>
</dbReference>
<dbReference type="PRINTS" id="PR01179">
    <property type="entry name" value="ODADCRBXLASE"/>
</dbReference>
<dbReference type="SUPFAM" id="SSF51419">
    <property type="entry name" value="PLP-binding barrel"/>
    <property type="match status" value="1"/>
</dbReference>
<reference evidence="6" key="1">
    <citation type="submission" date="2018-05" db="EMBL/GenBank/DDBJ databases">
        <authorList>
            <person name="Lanie J.A."/>
            <person name="Ng W.-L."/>
            <person name="Kazmierczak K.M."/>
            <person name="Andrzejewski T.M."/>
            <person name="Davidsen T.M."/>
            <person name="Wayne K.J."/>
            <person name="Tettelin H."/>
            <person name="Glass J.I."/>
            <person name="Rusch D."/>
            <person name="Podicherti R."/>
            <person name="Tsui H.-C.T."/>
            <person name="Winkler M.E."/>
        </authorList>
    </citation>
    <scope>NUCLEOTIDE SEQUENCE</scope>
</reference>
<dbReference type="SUPFAM" id="SSF50621">
    <property type="entry name" value="Alanine racemase C-terminal domain-like"/>
    <property type="match status" value="1"/>
</dbReference>
<dbReference type="NCBIfam" id="TIGR01048">
    <property type="entry name" value="lysA"/>
    <property type="match status" value="1"/>
</dbReference>
<feature type="domain" description="Orn/DAP/Arg decarboxylase 2 N-terminal" evidence="5">
    <location>
        <begin position="34"/>
        <end position="274"/>
    </location>
</feature>
<accession>A0A382B207</accession>
<evidence type="ECO:0000256" key="3">
    <source>
        <dbReference type="ARBA" id="ARBA00022898"/>
    </source>
</evidence>
<dbReference type="PANTHER" id="PTHR43727">
    <property type="entry name" value="DIAMINOPIMELATE DECARBOXYLASE"/>
    <property type="match status" value="1"/>
</dbReference>
<dbReference type="PRINTS" id="PR01181">
    <property type="entry name" value="DAPDCRBXLASE"/>
</dbReference>
<name>A0A382B207_9ZZZZ</name>
<evidence type="ECO:0000256" key="4">
    <source>
        <dbReference type="ARBA" id="ARBA00023239"/>
    </source>
</evidence>
<dbReference type="GO" id="GO:0008836">
    <property type="term" value="F:diaminopimelate decarboxylase activity"/>
    <property type="evidence" value="ECO:0007669"/>
    <property type="project" value="InterPro"/>
</dbReference>
<dbReference type="Pfam" id="PF02784">
    <property type="entry name" value="Orn_Arg_deC_N"/>
    <property type="match status" value="1"/>
</dbReference>
<proteinExistence type="inferred from homology"/>
<comment type="cofactor">
    <cofactor evidence="1">
        <name>pyridoxal 5'-phosphate</name>
        <dbReference type="ChEBI" id="CHEBI:597326"/>
    </cofactor>
</comment>
<dbReference type="Gene3D" id="3.20.20.10">
    <property type="entry name" value="Alanine racemase"/>
    <property type="match status" value="1"/>
</dbReference>